<name>A0A4U9R796_HATHI</name>
<gene>
    <name evidence="3" type="ORF">NCTC503_01078</name>
</gene>
<dbReference type="Proteomes" id="UP000308489">
    <property type="component" value="Chromosome 1"/>
</dbReference>
<dbReference type="AlphaFoldDB" id="A0A4U9R796"/>
<dbReference type="Pfam" id="PF01939">
    <property type="entry name" value="NucS_C"/>
    <property type="match status" value="1"/>
</dbReference>
<dbReference type="RefSeq" id="WP_138209771.1">
    <property type="nucleotide sequence ID" value="NZ_CBCRUQ010000004.1"/>
</dbReference>
<dbReference type="InterPro" id="IPR002793">
    <property type="entry name" value="Endonuclease_NucS"/>
</dbReference>
<dbReference type="KEGG" id="hhw:NCTC503_01078"/>
<proteinExistence type="predicted"/>
<dbReference type="GO" id="GO:0004519">
    <property type="term" value="F:endonuclease activity"/>
    <property type="evidence" value="ECO:0007669"/>
    <property type="project" value="InterPro"/>
</dbReference>
<dbReference type="Gene3D" id="3.40.1350.10">
    <property type="match status" value="1"/>
</dbReference>
<evidence type="ECO:0000259" key="2">
    <source>
        <dbReference type="Pfam" id="PF01939"/>
    </source>
</evidence>
<evidence type="ECO:0000256" key="1">
    <source>
        <dbReference type="ARBA" id="ARBA00023125"/>
    </source>
</evidence>
<sequence length="145" mass="16472">MKNNKKIRNKENLLTLDNYLRDFIVENLDTINIAGKALKLYEGENGESGIALNTDVGVIDVLATDEEEHFVVFHIRLNKANEGTIGQTLKYMGWVKNELAKEKKVLGIIVAKEFDKNLKYAVTQVENVNLFQYKLDFNIGPAEIN</sequence>
<dbReference type="InterPro" id="IPR011856">
    <property type="entry name" value="tRNA_endonuc-like_dom_sf"/>
</dbReference>
<dbReference type="GO" id="GO:0003677">
    <property type="term" value="F:DNA binding"/>
    <property type="evidence" value="ECO:0007669"/>
    <property type="project" value="UniProtKB-KW"/>
</dbReference>
<dbReference type="InterPro" id="IPR048301">
    <property type="entry name" value="NucS_C"/>
</dbReference>
<accession>A0A4U9R796</accession>
<keyword evidence="4" id="KW-1185">Reference proteome</keyword>
<evidence type="ECO:0000313" key="3">
    <source>
        <dbReference type="EMBL" id="VTQ87404.1"/>
    </source>
</evidence>
<dbReference type="OrthoDB" id="570199at2"/>
<reference evidence="3 4" key="1">
    <citation type="submission" date="2019-05" db="EMBL/GenBank/DDBJ databases">
        <authorList>
            <consortium name="Pathogen Informatics"/>
        </authorList>
    </citation>
    <scope>NUCLEOTIDE SEQUENCE [LARGE SCALE GENOMIC DNA]</scope>
    <source>
        <strain evidence="3 4">NCTC503</strain>
    </source>
</reference>
<dbReference type="EMBL" id="LR590481">
    <property type="protein sequence ID" value="VTQ87404.1"/>
    <property type="molecule type" value="Genomic_DNA"/>
</dbReference>
<protein>
    <submittedName>
        <fullName evidence="3">Protein of uncharacterized function DUF91</fullName>
    </submittedName>
</protein>
<feature type="domain" description="Endonuclease NucS C-terminal" evidence="2">
    <location>
        <begin position="54"/>
        <end position="119"/>
    </location>
</feature>
<evidence type="ECO:0000313" key="4">
    <source>
        <dbReference type="Proteomes" id="UP000308489"/>
    </source>
</evidence>
<organism evidence="3 4">
    <name type="scientific">Hathewaya histolytica</name>
    <name type="common">Clostridium histolyticum</name>
    <dbReference type="NCBI Taxonomy" id="1498"/>
    <lineage>
        <taxon>Bacteria</taxon>
        <taxon>Bacillati</taxon>
        <taxon>Bacillota</taxon>
        <taxon>Clostridia</taxon>
        <taxon>Eubacteriales</taxon>
        <taxon>Clostridiaceae</taxon>
        <taxon>Hathewaya</taxon>
    </lineage>
</organism>
<keyword evidence="1" id="KW-0238">DNA-binding</keyword>
<dbReference type="CDD" id="cd22341">
    <property type="entry name" value="NucS-like"/>
    <property type="match status" value="1"/>
</dbReference>